<dbReference type="PANTHER" id="PTHR30383:SF5">
    <property type="entry name" value="SGNH HYDROLASE-TYPE ESTERASE DOMAIN-CONTAINING PROTEIN"/>
    <property type="match status" value="1"/>
</dbReference>
<dbReference type="PANTHER" id="PTHR30383">
    <property type="entry name" value="THIOESTERASE 1/PROTEASE 1/LYSOPHOSPHOLIPASE L1"/>
    <property type="match status" value="1"/>
</dbReference>
<gene>
    <name evidence="2" type="ordered locus">Ilyop_2534</name>
</gene>
<dbReference type="RefSeq" id="WP_013388952.1">
    <property type="nucleotide sequence ID" value="NC_014633.1"/>
</dbReference>
<dbReference type="InterPro" id="IPR013830">
    <property type="entry name" value="SGNH_hydro"/>
</dbReference>
<evidence type="ECO:0000313" key="3">
    <source>
        <dbReference type="Proteomes" id="UP000006875"/>
    </source>
</evidence>
<dbReference type="Proteomes" id="UP000006875">
    <property type="component" value="Plasmid pILYOP01"/>
</dbReference>
<dbReference type="InterPro" id="IPR036514">
    <property type="entry name" value="SGNH_hydro_sf"/>
</dbReference>
<proteinExistence type="predicted"/>
<geneLocation type="plasmid" evidence="2 3">
    <name>pILYOP01</name>
</geneLocation>
<dbReference type="Gene3D" id="3.40.50.1110">
    <property type="entry name" value="SGNH hydrolase"/>
    <property type="match status" value="1"/>
</dbReference>
<name>E3HBW7_ILYPC</name>
<dbReference type="Pfam" id="PF13472">
    <property type="entry name" value="Lipase_GDSL_2"/>
    <property type="match status" value="1"/>
</dbReference>
<organism evidence="2 3">
    <name type="scientific">Ilyobacter polytropus (strain ATCC 51220 / DSM 2926 / LMG 16218 / CuHBu1)</name>
    <dbReference type="NCBI Taxonomy" id="572544"/>
    <lineage>
        <taxon>Bacteria</taxon>
        <taxon>Fusobacteriati</taxon>
        <taxon>Fusobacteriota</taxon>
        <taxon>Fusobacteriia</taxon>
        <taxon>Fusobacteriales</taxon>
        <taxon>Fusobacteriaceae</taxon>
        <taxon>Ilyobacter</taxon>
    </lineage>
</organism>
<reference evidence="2 3" key="1">
    <citation type="journal article" date="2010" name="Stand. Genomic Sci.">
        <title>Complete genome sequence of Ilyobacter polytropus type strain (CuHbu1).</title>
        <authorList>
            <person name="Sikorski J."/>
            <person name="Chertkov O."/>
            <person name="Lapidus A."/>
            <person name="Nolan M."/>
            <person name="Lucas S."/>
            <person name="Del Rio T.G."/>
            <person name="Tice H."/>
            <person name="Cheng J.F."/>
            <person name="Tapia R."/>
            <person name="Han C."/>
            <person name="Goodwin L."/>
            <person name="Pitluck S."/>
            <person name="Liolios K."/>
            <person name="Ivanova N."/>
            <person name="Mavromatis K."/>
            <person name="Mikhailova N."/>
            <person name="Pati A."/>
            <person name="Chen A."/>
            <person name="Palaniappan K."/>
            <person name="Land M."/>
            <person name="Hauser L."/>
            <person name="Chang Y.J."/>
            <person name="Jeffries C.D."/>
            <person name="Brambilla E."/>
            <person name="Yasawong M."/>
            <person name="Rohde M."/>
            <person name="Pukall R."/>
            <person name="Spring S."/>
            <person name="Goker M."/>
            <person name="Woyke T."/>
            <person name="Bristow J."/>
            <person name="Eisen J.A."/>
            <person name="Markowitz V."/>
            <person name="Hugenholtz P."/>
            <person name="Kyrpides N.C."/>
            <person name="Klenk H.P."/>
        </authorList>
    </citation>
    <scope>NUCLEOTIDE SEQUENCE [LARGE SCALE GENOMIC DNA]</scope>
    <source>
        <strain evidence="3">ATCC 51220 / DSM 2926 / LMG 16218 / CuHBu1</strain>
        <plasmid evidence="3">pILYOP01</plasmid>
    </source>
</reference>
<keyword evidence="2" id="KW-0614">Plasmid</keyword>
<dbReference type="GO" id="GO:0004622">
    <property type="term" value="F:phosphatidylcholine lysophospholipase activity"/>
    <property type="evidence" value="ECO:0007669"/>
    <property type="project" value="TreeGrafter"/>
</dbReference>
<dbReference type="SUPFAM" id="SSF52266">
    <property type="entry name" value="SGNH hydrolase"/>
    <property type="match status" value="1"/>
</dbReference>
<keyword evidence="3" id="KW-1185">Reference proteome</keyword>
<evidence type="ECO:0000313" key="2">
    <source>
        <dbReference type="EMBL" id="ADO84293.1"/>
    </source>
</evidence>
<dbReference type="InterPro" id="IPR051532">
    <property type="entry name" value="Ester_Hydrolysis_Enzymes"/>
</dbReference>
<feature type="domain" description="SGNH hydrolase-type esterase" evidence="1">
    <location>
        <begin position="41"/>
        <end position="201"/>
    </location>
</feature>
<protein>
    <submittedName>
        <fullName evidence="2">Lipolytic protein G-D-S-L family</fullName>
    </submittedName>
</protein>
<dbReference type="OrthoDB" id="9777593at2"/>
<evidence type="ECO:0000259" key="1">
    <source>
        <dbReference type="Pfam" id="PF13472"/>
    </source>
</evidence>
<accession>E3HBW7</accession>
<dbReference type="HOGENOM" id="CLU_1128652_0_0_0"/>
<dbReference type="AlphaFoldDB" id="E3HBW7"/>
<dbReference type="EMBL" id="CP002282">
    <property type="protein sequence ID" value="ADO84293.1"/>
    <property type="molecule type" value="Genomic_DNA"/>
</dbReference>
<dbReference type="KEGG" id="ipo:Ilyop_2534"/>
<sequence>MKKKSLIISGLITIILGAFVFFDKNPLKIELPKGRETVLVCFGDSLTAGIGAPEGKSYPDYLKNYLDVKIINKGVPGETASQGRKRLKKDVLSLDPDIVILEFGANDYFRKIASEKTKIHLEHMVDSLLDRGTVVFIAKFFPENSILSFIKSKDKKNYDEIYKELSSKDNVFLIEDIWGEAWGTPKYMSDTVHPNEYGYEIMAEKYFKAVKDLFEYNNLLNENHP</sequence>